<reference evidence="1 2" key="1">
    <citation type="submission" date="2023-05" db="EMBL/GenBank/DDBJ databases">
        <title>A new hyperthermophilic archaea 'Ignisphaera cupida' sp. nov. and description of the family 'Ignisphaeraceae' fam. nov.</title>
        <authorList>
            <person name="Podosokorskaya O.A."/>
            <person name="Elcheninov A.G."/>
            <person name="Klukina A."/>
            <person name="Merkel A.Y."/>
        </authorList>
    </citation>
    <scope>NUCLEOTIDE SEQUENCE [LARGE SCALE GENOMIC DNA]</scope>
    <source>
        <strain evidence="1 2">4213-co</strain>
    </source>
</reference>
<protein>
    <submittedName>
        <fullName evidence="1">Uncharacterized protein</fullName>
    </submittedName>
</protein>
<name>A0ABD4Z610_9CREN</name>
<dbReference type="Proteomes" id="UP001529235">
    <property type="component" value="Unassembled WGS sequence"/>
</dbReference>
<dbReference type="RefSeq" id="WP_285273162.1">
    <property type="nucleotide sequence ID" value="NZ_JASNVW010000001.1"/>
</dbReference>
<dbReference type="AlphaFoldDB" id="A0ABD4Z610"/>
<gene>
    <name evidence="1" type="ORF">QPL79_02265</name>
</gene>
<organism evidence="1 2">
    <name type="scientific">Ignisphaera cupida</name>
    <dbReference type="NCBI Taxonomy" id="3050454"/>
    <lineage>
        <taxon>Archaea</taxon>
        <taxon>Thermoproteota</taxon>
        <taxon>Thermoprotei</taxon>
        <taxon>Desulfurococcales</taxon>
        <taxon>Desulfurococcaceae</taxon>
        <taxon>Ignisphaera</taxon>
    </lineage>
</organism>
<keyword evidence="2" id="KW-1185">Reference proteome</keyword>
<sequence>MSFAKYAAIVKNLRGVVLIDFEEDGAWKSLKWLISRFKYRNLGLTPSIIKRYGDKLRNYLNRNPFKELVPPTNAIQMLIEKLYEASKFPYEIVELLVFSSTYISPAMVIGSRYVEYVKRLSVDGISVCKDLDVNSWKLHMRIADYTILDFYEECINEILKIIEQGVSKQVLEHIAILRKSRIEKDKKRYWRIACSDGNPLLYYIDMIDIILRYNAYEEIVADQAAALAIVPVIIISQKIK</sequence>
<proteinExistence type="predicted"/>
<evidence type="ECO:0000313" key="2">
    <source>
        <dbReference type="Proteomes" id="UP001529235"/>
    </source>
</evidence>
<evidence type="ECO:0000313" key="1">
    <source>
        <dbReference type="EMBL" id="MDK6028189.1"/>
    </source>
</evidence>
<dbReference type="EMBL" id="JASNVW010000001">
    <property type="protein sequence ID" value="MDK6028189.1"/>
    <property type="molecule type" value="Genomic_DNA"/>
</dbReference>
<comment type="caution">
    <text evidence="1">The sequence shown here is derived from an EMBL/GenBank/DDBJ whole genome shotgun (WGS) entry which is preliminary data.</text>
</comment>
<accession>A0ABD4Z610</accession>